<evidence type="ECO:0000313" key="1">
    <source>
        <dbReference type="EMBL" id="KAI4859248.1"/>
    </source>
</evidence>
<name>A0ACB9YJC3_9PEZI</name>
<dbReference type="EMBL" id="MU393647">
    <property type="protein sequence ID" value="KAI4859248.1"/>
    <property type="molecule type" value="Genomic_DNA"/>
</dbReference>
<keyword evidence="1" id="KW-0378">Hydrolase</keyword>
<evidence type="ECO:0000313" key="2">
    <source>
        <dbReference type="Proteomes" id="UP001497700"/>
    </source>
</evidence>
<proteinExistence type="predicted"/>
<protein>
    <submittedName>
        <fullName evidence="1">Glycoside hydrolase family 76 protein</fullName>
    </submittedName>
</protein>
<comment type="caution">
    <text evidence="1">The sequence shown here is derived from an EMBL/GenBank/DDBJ whole genome shotgun (WGS) entry which is preliminary data.</text>
</comment>
<organism evidence="1 2">
    <name type="scientific">Hypoxylon rubiginosum</name>
    <dbReference type="NCBI Taxonomy" id="110542"/>
    <lineage>
        <taxon>Eukaryota</taxon>
        <taxon>Fungi</taxon>
        <taxon>Dikarya</taxon>
        <taxon>Ascomycota</taxon>
        <taxon>Pezizomycotina</taxon>
        <taxon>Sordariomycetes</taxon>
        <taxon>Xylariomycetidae</taxon>
        <taxon>Xylariales</taxon>
        <taxon>Hypoxylaceae</taxon>
        <taxon>Hypoxylon</taxon>
    </lineage>
</organism>
<reference evidence="1 2" key="1">
    <citation type="journal article" date="2022" name="New Phytol.">
        <title>Ecological generalism drives hyperdiversity of secondary metabolite gene clusters in xylarialean endophytes.</title>
        <authorList>
            <person name="Franco M.E.E."/>
            <person name="Wisecaver J.H."/>
            <person name="Arnold A.E."/>
            <person name="Ju Y.M."/>
            <person name="Slot J.C."/>
            <person name="Ahrendt S."/>
            <person name="Moore L.P."/>
            <person name="Eastman K.E."/>
            <person name="Scott K."/>
            <person name="Konkel Z."/>
            <person name="Mondo S.J."/>
            <person name="Kuo A."/>
            <person name="Hayes R.D."/>
            <person name="Haridas S."/>
            <person name="Andreopoulos B."/>
            <person name="Riley R."/>
            <person name="LaButti K."/>
            <person name="Pangilinan J."/>
            <person name="Lipzen A."/>
            <person name="Amirebrahimi M."/>
            <person name="Yan J."/>
            <person name="Adam C."/>
            <person name="Keymanesh K."/>
            <person name="Ng V."/>
            <person name="Louie K."/>
            <person name="Northen T."/>
            <person name="Drula E."/>
            <person name="Henrissat B."/>
            <person name="Hsieh H.M."/>
            <person name="Youens-Clark K."/>
            <person name="Lutzoni F."/>
            <person name="Miadlikowska J."/>
            <person name="Eastwood D.C."/>
            <person name="Hamelin R.C."/>
            <person name="Grigoriev I.V."/>
            <person name="U'Ren J.M."/>
        </authorList>
    </citation>
    <scope>NUCLEOTIDE SEQUENCE [LARGE SCALE GENOMIC DNA]</scope>
    <source>
        <strain evidence="1 2">CBS 119005</strain>
    </source>
</reference>
<keyword evidence="2" id="KW-1185">Reference proteome</keyword>
<gene>
    <name evidence="1" type="ORF">F4820DRAFT_440392</name>
</gene>
<sequence>MSYYDGNEPGNIPGILPEASSDKGFYYWWTGGLLWGSMLDYRSQTGETKYDDLISQGLIWQVGENADYLPANFTSTLGNDDQTIWALSALDADESAFTAPPSDAPQWLTLAENVFNEQAGDGRRVDDGDCKGALRWMLYPFNNGYDYVNSGSNIGFFNLAAQLVYVTRNETYSDAASDTYDLLVDIGFITDKYQVYDGAHAEDCSSINKAQFSYTAAMLLQGSAYLYNHTDGDDKWKGRVDGLVDAILATFFPDGVAFEASCEKSNLCNTDMMFYKGILNRGLGATMQVAPYTAAKILPVLKTSAKAAVAQCTGGDSGRLCGFHWSTSENDGTSGAAQQLGVLSALVSILPQQAVAAAASNSSSGSGAGSSANGGSGSQNGTDSNTSDSNTPGSLGAKVSTSLGALVGALVLGSLFLA</sequence>
<accession>A0ACB9YJC3</accession>
<dbReference type="Proteomes" id="UP001497700">
    <property type="component" value="Unassembled WGS sequence"/>
</dbReference>